<name>A0A820X7V7_9BILA</name>
<dbReference type="Proteomes" id="UP000663873">
    <property type="component" value="Unassembled WGS sequence"/>
</dbReference>
<reference evidence="2" key="1">
    <citation type="submission" date="2021-02" db="EMBL/GenBank/DDBJ databases">
        <authorList>
            <person name="Nowell W R."/>
        </authorList>
    </citation>
    <scope>NUCLEOTIDE SEQUENCE</scope>
</reference>
<organism evidence="2 6">
    <name type="scientific">Rotaria socialis</name>
    <dbReference type="NCBI Taxonomy" id="392032"/>
    <lineage>
        <taxon>Eukaryota</taxon>
        <taxon>Metazoa</taxon>
        <taxon>Spiralia</taxon>
        <taxon>Gnathifera</taxon>
        <taxon>Rotifera</taxon>
        <taxon>Eurotatoria</taxon>
        <taxon>Bdelloidea</taxon>
        <taxon>Philodinida</taxon>
        <taxon>Philodinidae</taxon>
        <taxon>Rotaria</taxon>
    </lineage>
</organism>
<proteinExistence type="predicted"/>
<dbReference type="EMBL" id="CAJOBR010003599">
    <property type="protein sequence ID" value="CAF4744410.1"/>
    <property type="molecule type" value="Genomic_DNA"/>
</dbReference>
<protein>
    <submittedName>
        <fullName evidence="2">Uncharacterized protein</fullName>
    </submittedName>
</protein>
<evidence type="ECO:0000313" key="1">
    <source>
        <dbReference type="EMBL" id="CAF4486960.1"/>
    </source>
</evidence>
<dbReference type="AlphaFoldDB" id="A0A820X7V7"/>
<dbReference type="Proteomes" id="UP000663862">
    <property type="component" value="Unassembled WGS sequence"/>
</dbReference>
<dbReference type="Proteomes" id="UP000663838">
    <property type="component" value="Unassembled WGS sequence"/>
</dbReference>
<dbReference type="EMBL" id="CAJOBP010008133">
    <property type="protein sequence ID" value="CAF4528530.1"/>
    <property type="molecule type" value="Genomic_DNA"/>
</dbReference>
<evidence type="ECO:0000313" key="4">
    <source>
        <dbReference type="EMBL" id="CAF4744410.1"/>
    </source>
</evidence>
<dbReference type="EMBL" id="CAJOBS010003259">
    <property type="protein sequence ID" value="CAF4850767.1"/>
    <property type="molecule type" value="Genomic_DNA"/>
</dbReference>
<dbReference type="EMBL" id="CAJOBO010003271">
    <property type="protein sequence ID" value="CAF4486960.1"/>
    <property type="molecule type" value="Genomic_DNA"/>
</dbReference>
<dbReference type="Proteomes" id="UP000663851">
    <property type="component" value="Unassembled WGS sequence"/>
</dbReference>
<evidence type="ECO:0000313" key="2">
    <source>
        <dbReference type="EMBL" id="CAF4528530.1"/>
    </source>
</evidence>
<sequence>MLRSYFYRTNGMLWGPPPQLRHSQSNFSGQIPNKYGDNWQEAADNLKKLALLHGSIVKIDLSGSLIYQGFMEFTIFFDAIQSAKMLHDYVHTLNALMDVPNMLDMAYNETP</sequence>
<dbReference type="Proteomes" id="UP000663848">
    <property type="component" value="Unassembled WGS sequence"/>
</dbReference>
<gene>
    <name evidence="1" type="ORF">HFQ381_LOCUS26722</name>
    <name evidence="4" type="ORF">QYT958_LOCUS20553</name>
    <name evidence="5" type="ORF">TOA249_LOCUS26860</name>
    <name evidence="3" type="ORF">TSG867_LOCUS27482</name>
    <name evidence="2" type="ORF">UJA718_LOCUS28053</name>
</gene>
<accession>A0A820X7V7</accession>
<keyword evidence="6" id="KW-1185">Reference proteome</keyword>
<evidence type="ECO:0000313" key="6">
    <source>
        <dbReference type="Proteomes" id="UP000663873"/>
    </source>
</evidence>
<evidence type="ECO:0000313" key="3">
    <source>
        <dbReference type="EMBL" id="CAF4595434.1"/>
    </source>
</evidence>
<comment type="caution">
    <text evidence="2">The sequence shown here is derived from an EMBL/GenBank/DDBJ whole genome shotgun (WGS) entry which is preliminary data.</text>
</comment>
<evidence type="ECO:0000313" key="5">
    <source>
        <dbReference type="EMBL" id="CAF4850767.1"/>
    </source>
</evidence>
<dbReference type="EMBL" id="CAJOBQ010003138">
    <property type="protein sequence ID" value="CAF4595434.1"/>
    <property type="molecule type" value="Genomic_DNA"/>
</dbReference>